<evidence type="ECO:0000313" key="4">
    <source>
        <dbReference type="EMBL" id="TVT53575.1"/>
    </source>
</evidence>
<organism evidence="4 5">
    <name type="scientific">Sedimenticola thiotaurini</name>
    <dbReference type="NCBI Taxonomy" id="1543721"/>
    <lineage>
        <taxon>Bacteria</taxon>
        <taxon>Pseudomonadati</taxon>
        <taxon>Pseudomonadota</taxon>
        <taxon>Gammaproteobacteria</taxon>
        <taxon>Chromatiales</taxon>
        <taxon>Sedimenticolaceae</taxon>
        <taxon>Sedimenticola</taxon>
    </lineage>
</organism>
<feature type="repeat" description="ANK" evidence="3">
    <location>
        <begin position="141"/>
        <end position="175"/>
    </location>
</feature>
<name>A0A558CXU4_9GAMM</name>
<sequence>MGAYLIMWSLMALLFKAGIKKATDMNRFILFSLLCALFLAGCSEPEKPTISLNLAIERGDINQIERHIQWRSDINRANSEGETPLHLAVSQGSYIIVKLLVNNGANINVLDKVGNSALTRAVLGGHTQITEYLITQGAEHDPTQLLHHAISAGVTDREIIPLLVKHGAQIDAQNSAGQTPLTAAISKNNRVQVKLLIQSGADVRLANGANLTPLSIAQKLGNGDIVRLLQLNGAE</sequence>
<dbReference type="PRINTS" id="PR01415">
    <property type="entry name" value="ANKYRIN"/>
</dbReference>
<dbReference type="Pfam" id="PF12796">
    <property type="entry name" value="Ank_2"/>
    <property type="match status" value="2"/>
</dbReference>
<evidence type="ECO:0000256" key="1">
    <source>
        <dbReference type="ARBA" id="ARBA00022737"/>
    </source>
</evidence>
<dbReference type="Proteomes" id="UP000317355">
    <property type="component" value="Unassembled WGS sequence"/>
</dbReference>
<evidence type="ECO:0000256" key="2">
    <source>
        <dbReference type="ARBA" id="ARBA00023043"/>
    </source>
</evidence>
<evidence type="ECO:0000313" key="5">
    <source>
        <dbReference type="Proteomes" id="UP000317355"/>
    </source>
</evidence>
<proteinExistence type="predicted"/>
<dbReference type="SMART" id="SM00248">
    <property type="entry name" value="ANK"/>
    <property type="match status" value="4"/>
</dbReference>
<dbReference type="InterPro" id="IPR036770">
    <property type="entry name" value="Ankyrin_rpt-contain_sf"/>
</dbReference>
<protein>
    <submittedName>
        <fullName evidence="4">Ankyrin repeat domain-containing protein</fullName>
    </submittedName>
</protein>
<accession>A0A558CXU4</accession>
<gene>
    <name evidence="4" type="ORF">FHK82_11630</name>
</gene>
<dbReference type="InterPro" id="IPR002110">
    <property type="entry name" value="Ankyrin_rpt"/>
</dbReference>
<dbReference type="AlphaFoldDB" id="A0A558CXU4"/>
<keyword evidence="1" id="KW-0677">Repeat</keyword>
<dbReference type="PROSITE" id="PS50297">
    <property type="entry name" value="ANK_REP_REGION"/>
    <property type="match status" value="3"/>
</dbReference>
<dbReference type="SUPFAM" id="SSF48403">
    <property type="entry name" value="Ankyrin repeat"/>
    <property type="match status" value="1"/>
</dbReference>
<feature type="repeat" description="ANK" evidence="3">
    <location>
        <begin position="176"/>
        <end position="208"/>
    </location>
</feature>
<dbReference type="EMBL" id="VMRY01000054">
    <property type="protein sequence ID" value="TVT53575.1"/>
    <property type="molecule type" value="Genomic_DNA"/>
</dbReference>
<dbReference type="PANTHER" id="PTHR24171">
    <property type="entry name" value="ANKYRIN REPEAT DOMAIN-CONTAINING PROTEIN 39-RELATED"/>
    <property type="match status" value="1"/>
</dbReference>
<reference evidence="4 5" key="1">
    <citation type="submission" date="2019-07" db="EMBL/GenBank/DDBJ databases">
        <title>The pathways for chlorine oxyanion respiration interact through the shared metabolite chlorate.</title>
        <authorList>
            <person name="Barnum T.P."/>
            <person name="Cheng Y."/>
            <person name="Hill K.A."/>
            <person name="Lucas L.N."/>
            <person name="Carlson H.K."/>
            <person name="Coates J.D."/>
        </authorList>
    </citation>
    <scope>NUCLEOTIDE SEQUENCE [LARGE SCALE GENOMIC DNA]</scope>
    <source>
        <strain evidence="4">BK-3</strain>
    </source>
</reference>
<feature type="repeat" description="ANK" evidence="3">
    <location>
        <begin position="80"/>
        <end position="112"/>
    </location>
</feature>
<evidence type="ECO:0000256" key="3">
    <source>
        <dbReference type="PROSITE-ProRule" id="PRU00023"/>
    </source>
</evidence>
<keyword evidence="2 3" id="KW-0040">ANK repeat</keyword>
<feature type="repeat" description="ANK" evidence="3">
    <location>
        <begin position="209"/>
        <end position="235"/>
    </location>
</feature>
<dbReference type="Gene3D" id="1.25.40.20">
    <property type="entry name" value="Ankyrin repeat-containing domain"/>
    <property type="match status" value="2"/>
</dbReference>
<comment type="caution">
    <text evidence="4">The sequence shown here is derived from an EMBL/GenBank/DDBJ whole genome shotgun (WGS) entry which is preliminary data.</text>
</comment>
<dbReference type="PROSITE" id="PS50088">
    <property type="entry name" value="ANK_REPEAT"/>
    <property type="match status" value="4"/>
</dbReference>